<evidence type="ECO:0000256" key="1">
    <source>
        <dbReference type="SAM" id="Phobius"/>
    </source>
</evidence>
<evidence type="ECO:0000313" key="3">
    <source>
        <dbReference type="EMBL" id="HIS75901.1"/>
    </source>
</evidence>
<dbReference type="Proteomes" id="UP000824002">
    <property type="component" value="Unassembled WGS sequence"/>
</dbReference>
<evidence type="ECO:0000313" key="4">
    <source>
        <dbReference type="Proteomes" id="UP000824002"/>
    </source>
</evidence>
<reference evidence="3" key="2">
    <citation type="journal article" date="2021" name="PeerJ">
        <title>Extensive microbial diversity within the chicken gut microbiome revealed by metagenomics and culture.</title>
        <authorList>
            <person name="Gilroy R."/>
            <person name="Ravi A."/>
            <person name="Getino M."/>
            <person name="Pursley I."/>
            <person name="Horton D.L."/>
            <person name="Alikhan N.F."/>
            <person name="Baker D."/>
            <person name="Gharbi K."/>
            <person name="Hall N."/>
            <person name="Watson M."/>
            <person name="Adriaenssens E.M."/>
            <person name="Foster-Nyarko E."/>
            <person name="Jarju S."/>
            <person name="Secka A."/>
            <person name="Antonio M."/>
            <person name="Oren A."/>
            <person name="Chaudhuri R.R."/>
            <person name="La Ragione R."/>
            <person name="Hildebrand F."/>
            <person name="Pallen M.J."/>
        </authorList>
    </citation>
    <scope>NUCLEOTIDE SEQUENCE</scope>
    <source>
        <strain evidence="3">CHK199-13235</strain>
    </source>
</reference>
<dbReference type="InterPro" id="IPR045679">
    <property type="entry name" value="DUF6199"/>
</dbReference>
<feature type="transmembrane region" description="Helical" evidence="1">
    <location>
        <begin position="50"/>
        <end position="70"/>
    </location>
</feature>
<keyword evidence="1" id="KW-0812">Transmembrane</keyword>
<accession>A0A9D1FL72</accession>
<keyword evidence="1" id="KW-0472">Membrane</keyword>
<comment type="caution">
    <text evidence="3">The sequence shown here is derived from an EMBL/GenBank/DDBJ whole genome shotgun (WGS) entry which is preliminary data.</text>
</comment>
<reference evidence="3" key="1">
    <citation type="submission" date="2020-10" db="EMBL/GenBank/DDBJ databases">
        <authorList>
            <person name="Gilroy R."/>
        </authorList>
    </citation>
    <scope>NUCLEOTIDE SEQUENCE</scope>
    <source>
        <strain evidence="3">CHK199-13235</strain>
    </source>
</reference>
<sequence>MWKILLALVCIAAGLFMAVKPDTVWEITESWKSKGADGPTDQYRRRVRGAGIFLAAAMAVLLILLLCGAIA</sequence>
<dbReference type="AlphaFoldDB" id="A0A9D1FL72"/>
<keyword evidence="1" id="KW-1133">Transmembrane helix</keyword>
<name>A0A9D1FL72_9FIRM</name>
<dbReference type="EMBL" id="DVJP01000029">
    <property type="protein sequence ID" value="HIS75901.1"/>
    <property type="molecule type" value="Genomic_DNA"/>
</dbReference>
<protein>
    <recommendedName>
        <fullName evidence="2">DUF6199 domain-containing protein</fullName>
    </recommendedName>
</protein>
<feature type="domain" description="DUF6199" evidence="2">
    <location>
        <begin position="6"/>
        <end position="64"/>
    </location>
</feature>
<gene>
    <name evidence="3" type="ORF">IAB51_03725</name>
</gene>
<organism evidence="3 4">
    <name type="scientific">Candidatus Merdivicinus excrementipullorum</name>
    <dbReference type="NCBI Taxonomy" id="2840867"/>
    <lineage>
        <taxon>Bacteria</taxon>
        <taxon>Bacillati</taxon>
        <taxon>Bacillota</taxon>
        <taxon>Clostridia</taxon>
        <taxon>Eubacteriales</taxon>
        <taxon>Oscillospiraceae</taxon>
        <taxon>Oscillospiraceae incertae sedis</taxon>
        <taxon>Candidatus Merdivicinus</taxon>
    </lineage>
</organism>
<dbReference type="Pfam" id="PF19701">
    <property type="entry name" value="DUF6199"/>
    <property type="match status" value="1"/>
</dbReference>
<proteinExistence type="predicted"/>
<evidence type="ECO:0000259" key="2">
    <source>
        <dbReference type="Pfam" id="PF19701"/>
    </source>
</evidence>